<accession>A0AA88J7T3</accession>
<gene>
    <name evidence="1" type="ORF">TIFTF001_033597</name>
</gene>
<organism evidence="1 2">
    <name type="scientific">Ficus carica</name>
    <name type="common">Common fig</name>
    <dbReference type="NCBI Taxonomy" id="3494"/>
    <lineage>
        <taxon>Eukaryota</taxon>
        <taxon>Viridiplantae</taxon>
        <taxon>Streptophyta</taxon>
        <taxon>Embryophyta</taxon>
        <taxon>Tracheophyta</taxon>
        <taxon>Spermatophyta</taxon>
        <taxon>Magnoliopsida</taxon>
        <taxon>eudicotyledons</taxon>
        <taxon>Gunneridae</taxon>
        <taxon>Pentapetalae</taxon>
        <taxon>rosids</taxon>
        <taxon>fabids</taxon>
        <taxon>Rosales</taxon>
        <taxon>Moraceae</taxon>
        <taxon>Ficeae</taxon>
        <taxon>Ficus</taxon>
    </lineage>
</organism>
<proteinExistence type="predicted"/>
<reference evidence="1" key="1">
    <citation type="submission" date="2023-07" db="EMBL/GenBank/DDBJ databases">
        <title>draft genome sequence of fig (Ficus carica).</title>
        <authorList>
            <person name="Takahashi T."/>
            <person name="Nishimura K."/>
        </authorList>
    </citation>
    <scope>NUCLEOTIDE SEQUENCE</scope>
</reference>
<comment type="caution">
    <text evidence="1">The sequence shown here is derived from an EMBL/GenBank/DDBJ whole genome shotgun (WGS) entry which is preliminary data.</text>
</comment>
<evidence type="ECO:0000313" key="2">
    <source>
        <dbReference type="Proteomes" id="UP001187192"/>
    </source>
</evidence>
<name>A0AA88J7T3_FICCA</name>
<evidence type="ECO:0000313" key="1">
    <source>
        <dbReference type="EMBL" id="GMN64520.1"/>
    </source>
</evidence>
<dbReference type="Proteomes" id="UP001187192">
    <property type="component" value="Unassembled WGS sequence"/>
</dbReference>
<keyword evidence="2" id="KW-1185">Reference proteome</keyword>
<sequence length="78" mass="9414">MSQNIVDQRWIDRQRSWRKARRKNHRRRNGWSEGVVREVRRIMGHHFLTEDLSRANLGTDRKIPQEKCWGTGEMASIQ</sequence>
<dbReference type="AlphaFoldDB" id="A0AA88J7T3"/>
<protein>
    <submittedName>
        <fullName evidence="1">Uncharacterized protein</fullName>
    </submittedName>
</protein>
<dbReference type="EMBL" id="BTGU01000184">
    <property type="protein sequence ID" value="GMN64520.1"/>
    <property type="molecule type" value="Genomic_DNA"/>
</dbReference>